<name>A0A2G0PZ22_XENHO</name>
<evidence type="ECO:0000256" key="1">
    <source>
        <dbReference type="ARBA" id="ARBA00007039"/>
    </source>
</evidence>
<keyword evidence="4" id="KW-0378">Hydrolase</keyword>
<gene>
    <name evidence="7" type="ORF">Xhom_04600</name>
</gene>
<dbReference type="STRING" id="351679.A9255_19980"/>
<dbReference type="SUPFAM" id="SSF52096">
    <property type="entry name" value="ClpP/crotonase"/>
    <property type="match status" value="1"/>
</dbReference>
<dbReference type="GO" id="GO:0009368">
    <property type="term" value="C:endopeptidase Clp complex"/>
    <property type="evidence" value="ECO:0007669"/>
    <property type="project" value="TreeGrafter"/>
</dbReference>
<evidence type="ECO:0000313" key="7">
    <source>
        <dbReference type="EMBL" id="PHM52221.1"/>
    </source>
</evidence>
<dbReference type="GO" id="GO:0004252">
    <property type="term" value="F:serine-type endopeptidase activity"/>
    <property type="evidence" value="ECO:0007669"/>
    <property type="project" value="InterPro"/>
</dbReference>
<evidence type="ECO:0000256" key="6">
    <source>
        <dbReference type="RuleBase" id="RU003567"/>
    </source>
</evidence>
<keyword evidence="5" id="KW-0720">Serine protease</keyword>
<dbReference type="Proteomes" id="UP000225433">
    <property type="component" value="Unassembled WGS sequence"/>
</dbReference>
<keyword evidence="3 7" id="KW-0645">Protease</keyword>
<keyword evidence="2" id="KW-0963">Cytoplasm</keyword>
<dbReference type="EMBL" id="NJAI01000010">
    <property type="protein sequence ID" value="PHM52221.1"/>
    <property type="molecule type" value="Genomic_DNA"/>
</dbReference>
<organism evidence="7 8">
    <name type="scientific">Xenorhabdus hominickii</name>
    <dbReference type="NCBI Taxonomy" id="351679"/>
    <lineage>
        <taxon>Bacteria</taxon>
        <taxon>Pseudomonadati</taxon>
        <taxon>Pseudomonadota</taxon>
        <taxon>Gammaproteobacteria</taxon>
        <taxon>Enterobacterales</taxon>
        <taxon>Morganellaceae</taxon>
        <taxon>Xenorhabdus</taxon>
    </lineage>
</organism>
<evidence type="ECO:0000256" key="2">
    <source>
        <dbReference type="ARBA" id="ARBA00022490"/>
    </source>
</evidence>
<dbReference type="PRINTS" id="PR00127">
    <property type="entry name" value="CLPPROTEASEP"/>
</dbReference>
<dbReference type="InterPro" id="IPR029045">
    <property type="entry name" value="ClpP/crotonase-like_dom_sf"/>
</dbReference>
<accession>A0A2G0PZ22</accession>
<dbReference type="InterPro" id="IPR023562">
    <property type="entry name" value="ClpP/TepA"/>
</dbReference>
<dbReference type="NCBIfam" id="NF045542">
    <property type="entry name" value="Clp_rel_HeadMat"/>
    <property type="match status" value="1"/>
</dbReference>
<evidence type="ECO:0000256" key="3">
    <source>
        <dbReference type="ARBA" id="ARBA00022670"/>
    </source>
</evidence>
<dbReference type="InterPro" id="IPR001907">
    <property type="entry name" value="ClpP"/>
</dbReference>
<dbReference type="PANTHER" id="PTHR10381:SF70">
    <property type="entry name" value="ATP-DEPENDENT CLP PROTEASE PROTEOLYTIC SUBUNIT"/>
    <property type="match status" value="1"/>
</dbReference>
<dbReference type="GO" id="GO:0051117">
    <property type="term" value="F:ATPase binding"/>
    <property type="evidence" value="ECO:0007669"/>
    <property type="project" value="TreeGrafter"/>
</dbReference>
<evidence type="ECO:0000256" key="5">
    <source>
        <dbReference type="ARBA" id="ARBA00022825"/>
    </source>
</evidence>
<dbReference type="GO" id="GO:0006515">
    <property type="term" value="P:protein quality control for misfolded or incompletely synthesized proteins"/>
    <property type="evidence" value="ECO:0007669"/>
    <property type="project" value="TreeGrafter"/>
</dbReference>
<evidence type="ECO:0000313" key="8">
    <source>
        <dbReference type="Proteomes" id="UP000225433"/>
    </source>
</evidence>
<reference evidence="7 8" key="1">
    <citation type="journal article" date="2017" name="Nat. Microbiol.">
        <title>Natural product diversity associated with the nematode symbionts Photorhabdus and Xenorhabdus.</title>
        <authorList>
            <person name="Tobias N.J."/>
            <person name="Wolff H."/>
            <person name="Djahanschiri B."/>
            <person name="Grundmann F."/>
            <person name="Kronenwerth M."/>
            <person name="Shi Y.M."/>
            <person name="Simonyi S."/>
            <person name="Grun P."/>
            <person name="Shapiro-Ilan D."/>
            <person name="Pidot S.J."/>
            <person name="Stinear T.P."/>
            <person name="Ebersberger I."/>
            <person name="Bode H.B."/>
        </authorList>
    </citation>
    <scope>NUCLEOTIDE SEQUENCE [LARGE SCALE GENOMIC DNA]</scope>
    <source>
        <strain evidence="7 8">DSM 17903</strain>
    </source>
</reference>
<evidence type="ECO:0000256" key="4">
    <source>
        <dbReference type="ARBA" id="ARBA00022801"/>
    </source>
</evidence>
<proteinExistence type="inferred from homology"/>
<comment type="caution">
    <text evidence="7">The sequence shown here is derived from an EMBL/GenBank/DDBJ whole genome shotgun (WGS) entry which is preliminary data.</text>
</comment>
<dbReference type="CDD" id="cd07016">
    <property type="entry name" value="S14_ClpP_1"/>
    <property type="match status" value="1"/>
</dbReference>
<dbReference type="Pfam" id="PF00574">
    <property type="entry name" value="CLP_protease"/>
    <property type="match status" value="1"/>
</dbReference>
<protein>
    <recommendedName>
        <fullName evidence="6">ATP-dependent Clp protease proteolytic subunit</fullName>
    </recommendedName>
</protein>
<dbReference type="AlphaFoldDB" id="A0A2G0PZ22"/>
<dbReference type="Gene3D" id="3.90.226.10">
    <property type="entry name" value="2-enoyl-CoA Hydratase, Chain A, domain 1"/>
    <property type="match status" value="1"/>
</dbReference>
<comment type="similarity">
    <text evidence="1 6">Belongs to the peptidase S14 family.</text>
</comment>
<dbReference type="GO" id="GO:0004176">
    <property type="term" value="F:ATP-dependent peptidase activity"/>
    <property type="evidence" value="ECO:0007669"/>
    <property type="project" value="InterPro"/>
</dbReference>
<dbReference type="PANTHER" id="PTHR10381">
    <property type="entry name" value="ATP-DEPENDENT CLP PROTEASE PROTEOLYTIC SUBUNIT"/>
    <property type="match status" value="1"/>
</dbReference>
<sequence>MMMKNKMPVAPEAKPFNAVFNDVRPLALDKWNSGIRAANADNTLSILDVIGESFWDEGVTAKRLSGALRTMVNQDVIVNINSPGGDVFEGIAIYNLLRNHSGKVTVNVLGLAASAASIIAMAGDEINMGRGAFLMIHNAWTCCCGNKNDLIAVAEALKPFDDSLTDIYSTRTGIDKATIANMMDDETFINHTDALTQGFADGLLTADVIDDGNDSPQAAMRKLDALLAKSHVPRAERRRLINALNGSTPGATTHHNGTPGAADEVNPAVLNELEKAVNAFTPKII</sequence>